<dbReference type="InterPro" id="IPR029056">
    <property type="entry name" value="Ribokinase-like"/>
</dbReference>
<dbReference type="GO" id="GO:0004747">
    <property type="term" value="F:ribokinase activity"/>
    <property type="evidence" value="ECO:0007669"/>
    <property type="project" value="UniProtKB-EC"/>
</dbReference>
<feature type="binding site" evidence="12">
    <location>
        <position position="285"/>
    </location>
    <ligand>
        <name>K(+)</name>
        <dbReference type="ChEBI" id="CHEBI:29103"/>
    </ligand>
</feature>
<comment type="similarity">
    <text evidence="1">Belongs to the carbohydrate kinase pfkB family.</text>
</comment>
<feature type="binding site" evidence="12">
    <location>
        <position position="248"/>
    </location>
    <ligand>
        <name>K(+)</name>
        <dbReference type="ChEBI" id="CHEBI:29103"/>
    </ligand>
</feature>
<comment type="pathway">
    <text evidence="12">Carbohydrate metabolism; D-ribose degradation; D-ribose 5-phosphate from beta-D-ribopyranose: step 2/2.</text>
</comment>
<keyword evidence="9 12" id="KW-0460">Magnesium</keyword>
<evidence type="ECO:0000256" key="1">
    <source>
        <dbReference type="ARBA" id="ARBA00005380"/>
    </source>
</evidence>
<evidence type="ECO:0000256" key="3">
    <source>
        <dbReference type="ARBA" id="ARBA00016943"/>
    </source>
</evidence>
<protein>
    <recommendedName>
        <fullName evidence="3 12">Ribokinase</fullName>
        <shortName evidence="12">RK</shortName>
        <ecNumber evidence="2 12">2.7.1.15</ecNumber>
    </recommendedName>
</protein>
<dbReference type="RefSeq" id="WP_166153370.1">
    <property type="nucleotide sequence ID" value="NZ_JAAOIW010000010.1"/>
</dbReference>
<dbReference type="PANTHER" id="PTHR10584:SF166">
    <property type="entry name" value="RIBOKINASE"/>
    <property type="match status" value="1"/>
</dbReference>
<organism evidence="14 15">
    <name type="scientific">Paenibacillus agricola</name>
    <dbReference type="NCBI Taxonomy" id="2716264"/>
    <lineage>
        <taxon>Bacteria</taxon>
        <taxon>Bacillati</taxon>
        <taxon>Bacillota</taxon>
        <taxon>Bacilli</taxon>
        <taxon>Bacillales</taxon>
        <taxon>Paenibacillaceae</taxon>
        <taxon>Paenibacillus</taxon>
    </lineage>
</organism>
<evidence type="ECO:0000256" key="5">
    <source>
        <dbReference type="ARBA" id="ARBA00022723"/>
    </source>
</evidence>
<dbReference type="Pfam" id="PF00294">
    <property type="entry name" value="PfkB"/>
    <property type="match status" value="1"/>
</dbReference>
<feature type="binding site" evidence="12">
    <location>
        <position position="252"/>
    </location>
    <ligand>
        <name>substrate</name>
    </ligand>
</feature>
<comment type="subcellular location">
    <subcellularLocation>
        <location evidence="12">Cytoplasm</location>
    </subcellularLocation>
</comment>
<gene>
    <name evidence="12 14" type="primary">rbsK</name>
    <name evidence="14" type="ORF">G9U52_24985</name>
</gene>
<dbReference type="HAMAP" id="MF_01987">
    <property type="entry name" value="Ribokinase"/>
    <property type="match status" value="1"/>
</dbReference>
<accession>A0ABX0JCV0</accession>
<proteinExistence type="inferred from homology"/>
<evidence type="ECO:0000256" key="8">
    <source>
        <dbReference type="ARBA" id="ARBA00022840"/>
    </source>
</evidence>
<comment type="caution">
    <text evidence="12">Lacks conserved residue(s) required for the propagation of feature annotation.</text>
</comment>
<evidence type="ECO:0000256" key="12">
    <source>
        <dbReference type="HAMAP-Rule" id="MF_01987"/>
    </source>
</evidence>
<keyword evidence="11 12" id="KW-0119">Carbohydrate metabolism</keyword>
<feature type="binding site" evidence="12">
    <location>
        <begin position="251"/>
        <end position="252"/>
    </location>
    <ligand>
        <name>ATP</name>
        <dbReference type="ChEBI" id="CHEBI:30616"/>
    </ligand>
</feature>
<evidence type="ECO:0000256" key="6">
    <source>
        <dbReference type="ARBA" id="ARBA00022741"/>
    </source>
</evidence>
<dbReference type="Proteomes" id="UP001165962">
    <property type="component" value="Unassembled WGS sequence"/>
</dbReference>
<reference evidence="14" key="1">
    <citation type="submission" date="2020-03" db="EMBL/GenBank/DDBJ databases">
        <title>Draft sequencing of Paenibacilllus sp. S3N08.</title>
        <authorList>
            <person name="Kim D.-U."/>
        </authorList>
    </citation>
    <scope>NUCLEOTIDE SEQUENCE</scope>
    <source>
        <strain evidence="14">S3N08</strain>
    </source>
</reference>
<keyword evidence="4 12" id="KW-0808">Transferase</keyword>
<comment type="subunit">
    <text evidence="12">Homodimer.</text>
</comment>
<feature type="binding site" evidence="12">
    <location>
        <position position="287"/>
    </location>
    <ligand>
        <name>K(+)</name>
        <dbReference type="ChEBI" id="CHEBI:29103"/>
    </ligand>
</feature>
<dbReference type="InterPro" id="IPR002173">
    <property type="entry name" value="Carboh/pur_kinase_PfkB_CS"/>
</dbReference>
<evidence type="ECO:0000313" key="14">
    <source>
        <dbReference type="EMBL" id="NHN33076.1"/>
    </source>
</evidence>
<name>A0ABX0JCV0_9BACL</name>
<keyword evidence="5 12" id="KW-0479">Metal-binding</keyword>
<keyword evidence="15" id="KW-1185">Reference proteome</keyword>
<dbReference type="InterPro" id="IPR011611">
    <property type="entry name" value="PfkB_dom"/>
</dbReference>
<dbReference type="EC" id="2.7.1.15" evidence="2 12"/>
<dbReference type="Gene3D" id="3.40.1190.20">
    <property type="match status" value="1"/>
</dbReference>
<dbReference type="NCBIfam" id="TIGR02152">
    <property type="entry name" value="D_ribokin_bact"/>
    <property type="match status" value="1"/>
</dbReference>
<evidence type="ECO:0000256" key="4">
    <source>
        <dbReference type="ARBA" id="ARBA00022679"/>
    </source>
</evidence>
<keyword evidence="8 12" id="KW-0067">ATP-binding</keyword>
<feature type="binding site" evidence="12">
    <location>
        <position position="282"/>
    </location>
    <ligand>
        <name>K(+)</name>
        <dbReference type="ChEBI" id="CHEBI:29103"/>
    </ligand>
</feature>
<comment type="function">
    <text evidence="12">Catalyzes the phosphorylation of ribose at O-5 in a reaction requiring ATP and magnesium. The resulting D-ribose-5-phosphate can then be used either for sythesis of nucleotides, histidine, and tryptophan, or as a component of the pentose phosphate pathway.</text>
</comment>
<dbReference type="PANTHER" id="PTHR10584">
    <property type="entry name" value="SUGAR KINASE"/>
    <property type="match status" value="1"/>
</dbReference>
<evidence type="ECO:0000259" key="13">
    <source>
        <dbReference type="Pfam" id="PF00294"/>
    </source>
</evidence>
<comment type="caution">
    <text evidence="14">The sequence shown here is derived from an EMBL/GenBank/DDBJ whole genome shotgun (WGS) entry which is preliminary data.</text>
</comment>
<dbReference type="CDD" id="cd01174">
    <property type="entry name" value="ribokinase"/>
    <property type="match status" value="1"/>
</dbReference>
<dbReference type="SUPFAM" id="SSF53613">
    <property type="entry name" value="Ribokinase-like"/>
    <property type="match status" value="1"/>
</dbReference>
<dbReference type="PRINTS" id="PR00990">
    <property type="entry name" value="RIBOKINASE"/>
</dbReference>
<evidence type="ECO:0000313" key="15">
    <source>
        <dbReference type="Proteomes" id="UP001165962"/>
    </source>
</evidence>
<keyword evidence="6 12" id="KW-0547">Nucleotide-binding</keyword>
<feature type="binding site" evidence="12">
    <location>
        <begin position="40"/>
        <end position="44"/>
    </location>
    <ligand>
        <name>substrate</name>
    </ligand>
</feature>
<evidence type="ECO:0000256" key="9">
    <source>
        <dbReference type="ARBA" id="ARBA00022842"/>
    </source>
</evidence>
<sequence length="301" mass="31462">MNAKIIVVGSLNMDLVVQVQELPKEGETLLGIAMSENPGGKGANQAVAIGKLQASVSMIGRVGKDAHGARLLDSLQQAGVDTQYLMESTTPTGIALVTVDGHGSNHIIVVPGANFELAVADIEQQRAAIEQCEIVVLQLEVPMATVVYTLKLAKELGKTTILNPAPAQPLSKELLQYVDLLVPNEHELQSLSGIEVIDEASLKQAAIALLGQGVQALLVTLGAAGCCYIDHDGFTMYPTAKVQAVDTTAAGDSFIGGFVAGYVQHHDMAAAIAQAQKAAAITVTRHGAQVSLPTWNELSNA</sequence>
<comment type="similarity">
    <text evidence="12">Belongs to the carbohydrate kinase PfkB family. Ribokinase subfamily.</text>
</comment>
<keyword evidence="7 12" id="KW-0418">Kinase</keyword>
<dbReference type="EMBL" id="JAAOIW010000010">
    <property type="protein sequence ID" value="NHN33076.1"/>
    <property type="molecule type" value="Genomic_DNA"/>
</dbReference>
<feature type="domain" description="Carbohydrate kinase PfkB" evidence="13">
    <location>
        <begin position="3"/>
        <end position="294"/>
    </location>
</feature>
<feature type="binding site" evidence="12">
    <location>
        <position position="291"/>
    </location>
    <ligand>
        <name>K(+)</name>
        <dbReference type="ChEBI" id="CHEBI:29103"/>
    </ligand>
</feature>
<keyword evidence="12" id="KW-0963">Cytoplasm</keyword>
<feature type="binding site" evidence="12">
    <location>
        <position position="184"/>
    </location>
    <ligand>
        <name>ATP</name>
        <dbReference type="ChEBI" id="CHEBI:30616"/>
    </ligand>
</feature>
<evidence type="ECO:0000256" key="10">
    <source>
        <dbReference type="ARBA" id="ARBA00022958"/>
    </source>
</evidence>
<feature type="binding site" evidence="12">
    <location>
        <position position="140"/>
    </location>
    <ligand>
        <name>substrate</name>
    </ligand>
</feature>
<evidence type="ECO:0000256" key="11">
    <source>
        <dbReference type="ARBA" id="ARBA00023277"/>
    </source>
</evidence>
<feature type="binding site" evidence="12">
    <location>
        <position position="246"/>
    </location>
    <ligand>
        <name>K(+)</name>
        <dbReference type="ChEBI" id="CHEBI:29103"/>
    </ligand>
</feature>
<feature type="binding site" evidence="12">
    <location>
        <begin position="220"/>
        <end position="225"/>
    </location>
    <ligand>
        <name>ATP</name>
        <dbReference type="ChEBI" id="CHEBI:30616"/>
    </ligand>
</feature>
<comment type="catalytic activity">
    <reaction evidence="12">
        <text>D-ribose + ATP = D-ribose 5-phosphate + ADP + H(+)</text>
        <dbReference type="Rhea" id="RHEA:13697"/>
        <dbReference type="ChEBI" id="CHEBI:15378"/>
        <dbReference type="ChEBI" id="CHEBI:30616"/>
        <dbReference type="ChEBI" id="CHEBI:47013"/>
        <dbReference type="ChEBI" id="CHEBI:78346"/>
        <dbReference type="ChEBI" id="CHEBI:456216"/>
        <dbReference type="EC" id="2.7.1.15"/>
    </reaction>
</comment>
<dbReference type="PROSITE" id="PS00584">
    <property type="entry name" value="PFKB_KINASES_2"/>
    <property type="match status" value="1"/>
</dbReference>
<feature type="active site" description="Proton acceptor" evidence="12">
    <location>
        <position position="252"/>
    </location>
</feature>
<keyword evidence="10 12" id="KW-0630">Potassium</keyword>
<dbReference type="InterPro" id="IPR002139">
    <property type="entry name" value="Ribo/fructo_kinase"/>
</dbReference>
<evidence type="ECO:0000256" key="2">
    <source>
        <dbReference type="ARBA" id="ARBA00012035"/>
    </source>
</evidence>
<comment type="activity regulation">
    <text evidence="12">Activated by a monovalent cation that binds near, but not in, the active site. The most likely occupant of the site in vivo is potassium. Ion binding induces a conformational change that may alter substrate affinity.</text>
</comment>
<feature type="binding site" evidence="12">
    <location>
        <begin position="12"/>
        <end position="14"/>
    </location>
    <ligand>
        <name>substrate</name>
    </ligand>
</feature>
<evidence type="ECO:0000256" key="7">
    <source>
        <dbReference type="ARBA" id="ARBA00022777"/>
    </source>
</evidence>
<comment type="cofactor">
    <cofactor evidence="12">
        <name>Mg(2+)</name>
        <dbReference type="ChEBI" id="CHEBI:18420"/>
    </cofactor>
    <text evidence="12">Requires a divalent cation, most likely magnesium in vivo, as an electrophilic catalyst to aid phosphoryl group transfer. It is the chelate of the metal and the nucleotide that is the actual substrate.</text>
</comment>
<dbReference type="InterPro" id="IPR011877">
    <property type="entry name" value="Ribokinase"/>
</dbReference>